<evidence type="ECO:0000313" key="9">
    <source>
        <dbReference type="EMBL" id="KAF2230223.1"/>
    </source>
</evidence>
<evidence type="ECO:0000256" key="4">
    <source>
        <dbReference type="ARBA" id="ARBA00022723"/>
    </source>
</evidence>
<dbReference type="Proteomes" id="UP000800092">
    <property type="component" value="Unassembled WGS sequence"/>
</dbReference>
<dbReference type="EMBL" id="ML991845">
    <property type="protein sequence ID" value="KAF2230223.1"/>
    <property type="molecule type" value="Genomic_DNA"/>
</dbReference>
<dbReference type="InterPro" id="IPR000701">
    <property type="entry name" value="SuccDH_FuR_B_TM-su"/>
</dbReference>
<reference evidence="9" key="1">
    <citation type="journal article" date="2020" name="Stud. Mycol.">
        <title>101 Dothideomycetes genomes: a test case for predicting lifestyles and emergence of pathogens.</title>
        <authorList>
            <person name="Haridas S."/>
            <person name="Albert R."/>
            <person name="Binder M."/>
            <person name="Bloem J."/>
            <person name="Labutti K."/>
            <person name="Salamov A."/>
            <person name="Andreopoulos B."/>
            <person name="Baker S."/>
            <person name="Barry K."/>
            <person name="Bills G."/>
            <person name="Bluhm B."/>
            <person name="Cannon C."/>
            <person name="Castanera R."/>
            <person name="Culley D."/>
            <person name="Daum C."/>
            <person name="Ezra D."/>
            <person name="Gonzalez J."/>
            <person name="Henrissat B."/>
            <person name="Kuo A."/>
            <person name="Liang C."/>
            <person name="Lipzen A."/>
            <person name="Lutzoni F."/>
            <person name="Magnuson J."/>
            <person name="Mondo S."/>
            <person name="Nolan M."/>
            <person name="Ohm R."/>
            <person name="Pangilinan J."/>
            <person name="Park H.-J."/>
            <person name="Ramirez L."/>
            <person name="Alfaro M."/>
            <person name="Sun H."/>
            <person name="Tritt A."/>
            <person name="Yoshinaga Y."/>
            <person name="Zwiers L.-H."/>
            <person name="Turgeon B."/>
            <person name="Goodwin S."/>
            <person name="Spatafora J."/>
            <person name="Crous P."/>
            <person name="Grigoriev I."/>
        </authorList>
    </citation>
    <scope>NUCLEOTIDE SEQUENCE</scope>
    <source>
        <strain evidence="9">Tuck. ex Michener</strain>
    </source>
</reference>
<name>A0A6A6GXZ4_VIRVR</name>
<evidence type="ECO:0000256" key="3">
    <source>
        <dbReference type="ARBA" id="ARBA00022692"/>
    </source>
</evidence>
<feature type="transmembrane region" description="Helical" evidence="8">
    <location>
        <begin position="89"/>
        <end position="111"/>
    </location>
</feature>
<gene>
    <name evidence="9" type="ORF">EV356DRAFT_536566</name>
</gene>
<evidence type="ECO:0000256" key="2">
    <source>
        <dbReference type="ARBA" id="ARBA00022617"/>
    </source>
</evidence>
<evidence type="ECO:0000256" key="5">
    <source>
        <dbReference type="ARBA" id="ARBA00022989"/>
    </source>
</evidence>
<sequence length="192" mass="20849">MLTPRIMQHSMRRLAVHHPARASTVLSQLARPVAITSPTLSLQKRTSTTEQAPIPPSTAYSILEQQRLKRPVSPHLGIYKPQITWIPSILNRLTGSILSGGLYIFGAAYLVSPLFGWHLESATMAAAVAGWPLAVKFLLKMGVAWPFVFHSVNGVRHLMWDMGRGITNAQVARTGWAVVGVSVVGALGLALI</sequence>
<dbReference type="GO" id="GO:0006121">
    <property type="term" value="P:mitochondrial electron transport, succinate to ubiquinone"/>
    <property type="evidence" value="ECO:0007669"/>
    <property type="project" value="TreeGrafter"/>
</dbReference>
<dbReference type="GO" id="GO:0046872">
    <property type="term" value="F:metal ion binding"/>
    <property type="evidence" value="ECO:0007669"/>
    <property type="project" value="UniProtKB-KW"/>
</dbReference>
<evidence type="ECO:0000256" key="1">
    <source>
        <dbReference type="ARBA" id="ARBA00004141"/>
    </source>
</evidence>
<evidence type="ECO:0000256" key="8">
    <source>
        <dbReference type="SAM" id="Phobius"/>
    </source>
</evidence>
<keyword evidence="10" id="KW-1185">Reference proteome</keyword>
<dbReference type="NCBIfam" id="TIGR02970">
    <property type="entry name" value="succ_dehyd_cytB"/>
    <property type="match status" value="1"/>
</dbReference>
<dbReference type="CDD" id="cd03499">
    <property type="entry name" value="SQR_TypeC_SdhC"/>
    <property type="match status" value="1"/>
</dbReference>
<dbReference type="Gene3D" id="1.20.1300.10">
    <property type="entry name" value="Fumarate reductase/succinate dehydrogenase, transmembrane subunit"/>
    <property type="match status" value="1"/>
</dbReference>
<dbReference type="Pfam" id="PF01127">
    <property type="entry name" value="Sdh_cyt"/>
    <property type="match status" value="1"/>
</dbReference>
<dbReference type="PANTHER" id="PTHR10978:SF5">
    <property type="entry name" value="SUCCINATE DEHYDROGENASE CYTOCHROME B560 SUBUNIT, MITOCHONDRIAL"/>
    <property type="match status" value="1"/>
</dbReference>
<dbReference type="GO" id="GO:0009055">
    <property type="term" value="F:electron transfer activity"/>
    <property type="evidence" value="ECO:0007669"/>
    <property type="project" value="InterPro"/>
</dbReference>
<proteinExistence type="predicted"/>
<keyword evidence="3 8" id="KW-0812">Transmembrane</keyword>
<dbReference type="AlphaFoldDB" id="A0A6A6GXZ4"/>
<dbReference type="InterPro" id="IPR018495">
    <property type="entry name" value="Succ_DH_cyt_bsu_CS"/>
</dbReference>
<dbReference type="OrthoDB" id="588261at2759"/>
<keyword evidence="6" id="KW-0408">Iron</keyword>
<feature type="transmembrane region" description="Helical" evidence="8">
    <location>
        <begin position="171"/>
        <end position="191"/>
    </location>
</feature>
<dbReference type="InterPro" id="IPR034804">
    <property type="entry name" value="SQR/QFR_C/D"/>
</dbReference>
<keyword evidence="2" id="KW-0349">Heme</keyword>
<keyword evidence="4" id="KW-0479">Metal-binding</keyword>
<dbReference type="PROSITE" id="PS01001">
    <property type="entry name" value="SDH_CYT_2"/>
    <property type="match status" value="1"/>
</dbReference>
<evidence type="ECO:0000256" key="6">
    <source>
        <dbReference type="ARBA" id="ARBA00023004"/>
    </source>
</evidence>
<keyword evidence="7 8" id="KW-0472">Membrane</keyword>
<evidence type="ECO:0000256" key="7">
    <source>
        <dbReference type="ARBA" id="ARBA00023136"/>
    </source>
</evidence>
<dbReference type="GO" id="GO:0016020">
    <property type="term" value="C:membrane"/>
    <property type="evidence" value="ECO:0007669"/>
    <property type="project" value="UniProtKB-SubCell"/>
</dbReference>
<dbReference type="GO" id="GO:0006099">
    <property type="term" value="P:tricarboxylic acid cycle"/>
    <property type="evidence" value="ECO:0007669"/>
    <property type="project" value="InterPro"/>
</dbReference>
<dbReference type="PANTHER" id="PTHR10978">
    <property type="entry name" value="SUCCINATE DEHYDROGENASE CYTOCHROME B560 SUBUNIT"/>
    <property type="match status" value="1"/>
</dbReference>
<organism evidence="9 10">
    <name type="scientific">Viridothelium virens</name>
    <name type="common">Speckled blister lichen</name>
    <name type="synonym">Trypethelium virens</name>
    <dbReference type="NCBI Taxonomy" id="1048519"/>
    <lineage>
        <taxon>Eukaryota</taxon>
        <taxon>Fungi</taxon>
        <taxon>Dikarya</taxon>
        <taxon>Ascomycota</taxon>
        <taxon>Pezizomycotina</taxon>
        <taxon>Dothideomycetes</taxon>
        <taxon>Dothideomycetes incertae sedis</taxon>
        <taxon>Trypetheliales</taxon>
        <taxon>Trypetheliaceae</taxon>
        <taxon>Viridothelium</taxon>
    </lineage>
</organism>
<comment type="subcellular location">
    <subcellularLocation>
        <location evidence="1">Membrane</location>
        <topology evidence="1">Multi-pass membrane protein</topology>
    </subcellularLocation>
</comment>
<feature type="transmembrane region" description="Helical" evidence="8">
    <location>
        <begin position="131"/>
        <end position="150"/>
    </location>
</feature>
<protein>
    <submittedName>
        <fullName evidence="9">Succinate dehydrogenase cytochrome b560 subunit</fullName>
    </submittedName>
</protein>
<dbReference type="SUPFAM" id="SSF81343">
    <property type="entry name" value="Fumarate reductase respiratory complex transmembrane subunits"/>
    <property type="match status" value="1"/>
</dbReference>
<dbReference type="InterPro" id="IPR014314">
    <property type="entry name" value="Succ_DH_cytb556"/>
</dbReference>
<keyword evidence="5 8" id="KW-1133">Transmembrane helix</keyword>
<accession>A0A6A6GXZ4</accession>
<evidence type="ECO:0000313" key="10">
    <source>
        <dbReference type="Proteomes" id="UP000800092"/>
    </source>
</evidence>
<dbReference type="GO" id="GO:0005739">
    <property type="term" value="C:mitochondrion"/>
    <property type="evidence" value="ECO:0007669"/>
    <property type="project" value="GOC"/>
</dbReference>